<dbReference type="InterPro" id="IPR013783">
    <property type="entry name" value="Ig-like_fold"/>
</dbReference>
<gene>
    <name evidence="2" type="ORF">FEV53_09265</name>
</gene>
<proteinExistence type="predicted"/>
<dbReference type="Gene3D" id="3.10.350.10">
    <property type="entry name" value="LysM domain"/>
    <property type="match status" value="1"/>
</dbReference>
<comment type="caution">
    <text evidence="2">The sequence shown here is derived from an EMBL/GenBank/DDBJ whole genome shotgun (WGS) entry which is preliminary data.</text>
</comment>
<organism evidence="2 3">
    <name type="scientific">Palleronia caenipelagi</name>
    <dbReference type="NCBI Taxonomy" id="2489174"/>
    <lineage>
        <taxon>Bacteria</taxon>
        <taxon>Pseudomonadati</taxon>
        <taxon>Pseudomonadota</taxon>
        <taxon>Alphaproteobacteria</taxon>
        <taxon>Rhodobacterales</taxon>
        <taxon>Roseobacteraceae</taxon>
        <taxon>Palleronia</taxon>
    </lineage>
</organism>
<dbReference type="PANTHER" id="PTHR34700:SF4">
    <property type="entry name" value="PHAGE-LIKE ELEMENT PBSX PROTEIN XKDP"/>
    <property type="match status" value="1"/>
</dbReference>
<dbReference type="SMART" id="SM00257">
    <property type="entry name" value="LysM"/>
    <property type="match status" value="1"/>
</dbReference>
<evidence type="ECO:0000259" key="1">
    <source>
        <dbReference type="PROSITE" id="PS51782"/>
    </source>
</evidence>
<dbReference type="PANTHER" id="PTHR34700">
    <property type="entry name" value="POTASSIUM BINDING PROTEIN KBP"/>
    <property type="match status" value="1"/>
</dbReference>
<evidence type="ECO:0000313" key="3">
    <source>
        <dbReference type="Proteomes" id="UP000318590"/>
    </source>
</evidence>
<dbReference type="AlphaFoldDB" id="A0A547Q347"/>
<keyword evidence="3" id="KW-1185">Reference proteome</keyword>
<dbReference type="InterPro" id="IPR018392">
    <property type="entry name" value="LysM"/>
</dbReference>
<sequence>MRGFFWLLMLALVVTHLIRRADPPEAPPVIPAPQTEQAALPDDPAMDLPQLDVLRIEPDGTTLLSGRALPGDRVTVLLDDRPLAEVEAEADGGFVSFLTLPERAASSVLSLRVVEKDGTVREAERRFVVGPTPVAVRAPDTTTIGTTPDLPASPRVLASEGGRLEVLSQSPEIEDLSIDTVSYAQDGTPVLGGRAPAETPVRIYLDNEPVGLARTEADGQWRLDLPELTPRPYTLRVDELDEDGSVVSRAETPFRPESPDLLAELAAGAGDLDQIVVQPGYSLWVISEERYGDGVNYVRVFEANSDRIIDPDLIYPGQVLTLPE</sequence>
<dbReference type="Gene3D" id="2.60.40.10">
    <property type="entry name" value="Immunoglobulins"/>
    <property type="match status" value="1"/>
</dbReference>
<name>A0A547Q347_9RHOB</name>
<protein>
    <recommendedName>
        <fullName evidence="1">LysM domain-containing protein</fullName>
    </recommendedName>
</protein>
<evidence type="ECO:0000313" key="2">
    <source>
        <dbReference type="EMBL" id="TRD20805.1"/>
    </source>
</evidence>
<reference evidence="2 3" key="1">
    <citation type="submission" date="2019-06" db="EMBL/GenBank/DDBJ databases">
        <title>Paenimaribius caenipelagi gen. nov., sp. nov., isolated from a tidal flat.</title>
        <authorList>
            <person name="Yoon J.-H."/>
        </authorList>
    </citation>
    <scope>NUCLEOTIDE SEQUENCE [LARGE SCALE GENOMIC DNA]</scope>
    <source>
        <strain evidence="2 3">JBTF-M29</strain>
    </source>
</reference>
<accession>A0A547Q347</accession>
<dbReference type="InterPro" id="IPR052196">
    <property type="entry name" value="Bact_Kbp"/>
</dbReference>
<dbReference type="InterPro" id="IPR036779">
    <property type="entry name" value="LysM_dom_sf"/>
</dbReference>
<dbReference type="Proteomes" id="UP000318590">
    <property type="component" value="Unassembled WGS sequence"/>
</dbReference>
<dbReference type="PROSITE" id="PS51782">
    <property type="entry name" value="LYSM"/>
    <property type="match status" value="1"/>
</dbReference>
<dbReference type="EMBL" id="VFSV01000012">
    <property type="protein sequence ID" value="TRD20805.1"/>
    <property type="molecule type" value="Genomic_DNA"/>
</dbReference>
<feature type="domain" description="LysM" evidence="1">
    <location>
        <begin position="273"/>
        <end position="322"/>
    </location>
</feature>
<dbReference type="OrthoDB" id="370541at2"/>
<dbReference type="CDD" id="cd00118">
    <property type="entry name" value="LysM"/>
    <property type="match status" value="1"/>
</dbReference>
<dbReference type="RefSeq" id="WP_142834537.1">
    <property type="nucleotide sequence ID" value="NZ_VFSV01000012.1"/>
</dbReference>
<dbReference type="Pfam" id="PF01476">
    <property type="entry name" value="LysM"/>
    <property type="match status" value="1"/>
</dbReference>